<dbReference type="HOGENOM" id="CLU_101335_2_0_0"/>
<dbReference type="InterPro" id="IPR011747">
    <property type="entry name" value="CHP02241"/>
</dbReference>
<dbReference type="RefSeq" id="WP_012121315.1">
    <property type="nucleotide sequence ID" value="NC_009767.1"/>
</dbReference>
<reference evidence="1 2" key="1">
    <citation type="submission" date="2007-08" db="EMBL/GenBank/DDBJ databases">
        <title>Complete sequence of Roseiflexus castenholzii DSM 13941.</title>
        <authorList>
            <consortium name="US DOE Joint Genome Institute"/>
            <person name="Copeland A."/>
            <person name="Lucas S."/>
            <person name="Lapidus A."/>
            <person name="Barry K."/>
            <person name="Glavina del Rio T."/>
            <person name="Dalin E."/>
            <person name="Tice H."/>
            <person name="Pitluck S."/>
            <person name="Thompson L.S."/>
            <person name="Brettin T."/>
            <person name="Bruce D."/>
            <person name="Detter J.C."/>
            <person name="Han C."/>
            <person name="Tapia R."/>
            <person name="Schmutz J."/>
            <person name="Larimer F."/>
            <person name="Land M."/>
            <person name="Hauser L."/>
            <person name="Kyrpides N."/>
            <person name="Mikhailova N."/>
            <person name="Bryant D.A."/>
            <person name="Hanada S."/>
            <person name="Tsukatani Y."/>
            <person name="Richardson P."/>
        </authorList>
    </citation>
    <scope>NUCLEOTIDE SEQUENCE [LARGE SCALE GENOMIC DNA]</scope>
    <source>
        <strain evidence="2">DSM 13941 / HLO8</strain>
    </source>
</reference>
<evidence type="ECO:0000313" key="1">
    <source>
        <dbReference type="EMBL" id="ABU58891.1"/>
    </source>
</evidence>
<accession>A7NMW7</accession>
<dbReference type="PANTHER" id="PTHR38009">
    <property type="entry name" value="CONSERVED HYPOTHETICAL PHAGE TAIL PROTEIN"/>
    <property type="match status" value="1"/>
</dbReference>
<protein>
    <submittedName>
        <fullName evidence="1">Conserved hypothetical phage tail protein</fullName>
    </submittedName>
</protein>
<name>A7NMW7_ROSCS</name>
<proteinExistence type="predicted"/>
<dbReference type="OrthoDB" id="73314at2"/>
<dbReference type="Proteomes" id="UP000000263">
    <property type="component" value="Chromosome"/>
</dbReference>
<dbReference type="KEGG" id="rca:Rcas_2820"/>
<dbReference type="EMBL" id="CP000804">
    <property type="protein sequence ID" value="ABU58891.1"/>
    <property type="molecule type" value="Genomic_DNA"/>
</dbReference>
<keyword evidence="2" id="KW-1185">Reference proteome</keyword>
<dbReference type="Pfam" id="PF06841">
    <property type="entry name" value="Phage_T4_gp19"/>
    <property type="match status" value="1"/>
</dbReference>
<dbReference type="NCBIfam" id="TIGR02241">
    <property type="entry name" value="conserved hypothetical phage tail region protein"/>
    <property type="match status" value="1"/>
</dbReference>
<dbReference type="AlphaFoldDB" id="A7NMW7"/>
<dbReference type="PANTHER" id="PTHR38009:SF1">
    <property type="entry name" value="CONSERVED HYPOTHETICAL PHAGE TAIL PROTEIN"/>
    <property type="match status" value="1"/>
</dbReference>
<gene>
    <name evidence="1" type="ordered locus">Rcas_2820</name>
</gene>
<sequence length="142" mass="16010">MPTTEEAYPSYRFYVEIAGVPHAVFTEVSGLQVETEITEYEEGGNNDFVHRLPGRTKIGNITLKRGMTSSNELLQWFLKIARGSIDRRNVTVIMYDSAGKELFRWNFIEAYPIKWTGPQFTAASTEAAVETLELTHNGMTVG</sequence>
<dbReference type="InterPro" id="IPR010667">
    <property type="entry name" value="Phage_T4_Gp19"/>
</dbReference>
<evidence type="ECO:0000313" key="2">
    <source>
        <dbReference type="Proteomes" id="UP000000263"/>
    </source>
</evidence>
<organism evidence="1 2">
    <name type="scientific">Roseiflexus castenholzii (strain DSM 13941 / HLO8)</name>
    <dbReference type="NCBI Taxonomy" id="383372"/>
    <lineage>
        <taxon>Bacteria</taxon>
        <taxon>Bacillati</taxon>
        <taxon>Chloroflexota</taxon>
        <taxon>Chloroflexia</taxon>
        <taxon>Chloroflexales</taxon>
        <taxon>Roseiflexineae</taxon>
        <taxon>Roseiflexaceae</taxon>
        <taxon>Roseiflexus</taxon>
    </lineage>
</organism>
<dbReference type="eggNOG" id="ENOG5032T2H">
    <property type="taxonomic scope" value="Bacteria"/>
</dbReference>
<dbReference type="GO" id="GO:0005198">
    <property type="term" value="F:structural molecule activity"/>
    <property type="evidence" value="ECO:0007669"/>
    <property type="project" value="InterPro"/>
</dbReference>
<dbReference type="STRING" id="383372.Rcas_2820"/>